<name>A0A7Z2GK92_9BURK</name>
<proteinExistence type="predicted"/>
<keyword evidence="1" id="KW-0479">Metal-binding</keyword>
<organism evidence="4 5">
    <name type="scientific">Paraburkholderia acidisoli</name>
    <dbReference type="NCBI Taxonomy" id="2571748"/>
    <lineage>
        <taxon>Bacteria</taxon>
        <taxon>Pseudomonadati</taxon>
        <taxon>Pseudomonadota</taxon>
        <taxon>Betaproteobacteria</taxon>
        <taxon>Burkholderiales</taxon>
        <taxon>Burkholderiaceae</taxon>
        <taxon>Paraburkholderia</taxon>
    </lineage>
</organism>
<dbReference type="GO" id="GO:0016832">
    <property type="term" value="F:aldehyde-lyase activity"/>
    <property type="evidence" value="ECO:0007669"/>
    <property type="project" value="TreeGrafter"/>
</dbReference>
<reference evidence="4 5" key="1">
    <citation type="submission" date="2019-12" db="EMBL/GenBank/DDBJ databases">
        <title>Paraburkholderia acidiphila 7Q-K02 sp. nov and Paraburkholderia acidisoli DHF22 sp. nov., two strains isolated from forest soil.</title>
        <authorList>
            <person name="Gao Z."/>
            <person name="Qiu L."/>
        </authorList>
    </citation>
    <scope>NUCLEOTIDE SEQUENCE [LARGE SCALE GENOMIC DNA]</scope>
    <source>
        <strain evidence="4 5">DHF22</strain>
    </source>
</reference>
<dbReference type="Pfam" id="PF13531">
    <property type="entry name" value="SBP_bac_11"/>
    <property type="match status" value="1"/>
</dbReference>
<dbReference type="GO" id="GO:0019323">
    <property type="term" value="P:pentose catabolic process"/>
    <property type="evidence" value="ECO:0007669"/>
    <property type="project" value="TreeGrafter"/>
</dbReference>
<dbReference type="SUPFAM" id="SSF53639">
    <property type="entry name" value="AraD/HMP-PK domain-like"/>
    <property type="match status" value="1"/>
</dbReference>
<dbReference type="Pfam" id="PF00596">
    <property type="entry name" value="Aldolase_II"/>
    <property type="match status" value="1"/>
</dbReference>
<sequence>MSEIVSTTLKAWRFLYRRGFIEGFGHISVRLPGERFMITRHSLGMNATADDFVVMDFEGRKLEGAGDPPGEYPIHLEVLAARPDVNSVIHYHGMYSTAFTTSGQTLRPIHLMGTLFHDGIPTYDDPRLVSDRTRGAYLAQALGPHRAVLMCAHGATVTGASVEEAVASAFLFEENAHRACIGATLGKLAWIDDALAADAGAELIRTRGPFRRVWALVEAEEAEQAAASAGGTCSCADLSGASNDALPSAAPNDDDSFRVMTSGVFTAAHLALVPMLEALTGKRVVTVTTSIGTGEQSIPNRLQRFEPVDLVIVADPNMRQFLDAGYIVPDSSALIARSTVAVAVREGAPPPDVSCAEALKRTLLAARTIAYSASASGTYLTTQLYQKLGIADECLPKSRFVGNGERTGAVVARGEADIAFQQLSELRPVPGIAHITPIPRELQASVGVAAGVPAWSRHASLARAVVRYLASAASAQAIVESGLEPVARDADEAMPVAPGPWMSAAPVARPAASAG</sequence>
<dbReference type="Gene3D" id="3.40.190.10">
    <property type="entry name" value="Periplasmic binding protein-like II"/>
    <property type="match status" value="2"/>
</dbReference>
<dbReference type="RefSeq" id="WP_158952309.1">
    <property type="nucleotide sequence ID" value="NZ_CP046914.1"/>
</dbReference>
<dbReference type="GO" id="GO:0046872">
    <property type="term" value="F:metal ion binding"/>
    <property type="evidence" value="ECO:0007669"/>
    <property type="project" value="UniProtKB-KW"/>
</dbReference>
<evidence type="ECO:0000313" key="5">
    <source>
        <dbReference type="Proteomes" id="UP000433577"/>
    </source>
</evidence>
<dbReference type="Proteomes" id="UP000433577">
    <property type="component" value="Chromosome 2"/>
</dbReference>
<dbReference type="InterPro" id="IPR036409">
    <property type="entry name" value="Aldolase_II/adducin_N_sf"/>
</dbReference>
<dbReference type="GO" id="GO:0005829">
    <property type="term" value="C:cytosol"/>
    <property type="evidence" value="ECO:0007669"/>
    <property type="project" value="TreeGrafter"/>
</dbReference>
<evidence type="ECO:0000313" key="4">
    <source>
        <dbReference type="EMBL" id="QGZ63316.1"/>
    </source>
</evidence>
<dbReference type="PANTHER" id="PTHR22789:SF0">
    <property type="entry name" value="3-OXO-TETRONATE 4-PHOSPHATE DECARBOXYLASE-RELATED"/>
    <property type="match status" value="1"/>
</dbReference>
<dbReference type="AlphaFoldDB" id="A0A7Z2GK92"/>
<keyword evidence="5" id="KW-1185">Reference proteome</keyword>
<evidence type="ECO:0000256" key="1">
    <source>
        <dbReference type="ARBA" id="ARBA00022723"/>
    </source>
</evidence>
<dbReference type="InterPro" id="IPR001303">
    <property type="entry name" value="Aldolase_II/adducin_N"/>
</dbReference>
<dbReference type="Gene3D" id="3.40.225.10">
    <property type="entry name" value="Class II aldolase/adducin N-terminal domain"/>
    <property type="match status" value="1"/>
</dbReference>
<gene>
    <name evidence="4" type="ORF">FAZ98_16065</name>
</gene>
<dbReference type="SMART" id="SM01007">
    <property type="entry name" value="Aldolase_II"/>
    <property type="match status" value="1"/>
</dbReference>
<evidence type="ECO:0000256" key="2">
    <source>
        <dbReference type="ARBA" id="ARBA00023239"/>
    </source>
</evidence>
<dbReference type="InterPro" id="IPR050197">
    <property type="entry name" value="Aldolase_class_II_sugar_metab"/>
</dbReference>
<accession>A0A7Z2GK92</accession>
<feature type="domain" description="Class II aldolase/adducin N-terminal" evidence="3">
    <location>
        <begin position="6"/>
        <end position="180"/>
    </location>
</feature>
<protein>
    <submittedName>
        <fullName evidence="4">Solute-binding protein</fullName>
    </submittedName>
</protein>
<dbReference type="PANTHER" id="PTHR22789">
    <property type="entry name" value="FUCULOSE PHOSPHATE ALDOLASE"/>
    <property type="match status" value="1"/>
</dbReference>
<dbReference type="OrthoDB" id="8216219at2"/>
<dbReference type="KEGG" id="pacs:FAZ98_16065"/>
<keyword evidence="2" id="KW-0456">Lyase</keyword>
<dbReference type="EMBL" id="CP046914">
    <property type="protein sequence ID" value="QGZ63316.1"/>
    <property type="molecule type" value="Genomic_DNA"/>
</dbReference>
<dbReference type="SUPFAM" id="SSF53850">
    <property type="entry name" value="Periplasmic binding protein-like II"/>
    <property type="match status" value="1"/>
</dbReference>
<evidence type="ECO:0000259" key="3">
    <source>
        <dbReference type="SMART" id="SM01007"/>
    </source>
</evidence>